<evidence type="ECO:0000313" key="2">
    <source>
        <dbReference type="EMBL" id="SDN30700.1"/>
    </source>
</evidence>
<gene>
    <name evidence="2" type="ORF">SAMN05216360_107139</name>
</gene>
<evidence type="ECO:0000313" key="3">
    <source>
        <dbReference type="Proteomes" id="UP000198704"/>
    </source>
</evidence>
<dbReference type="EMBL" id="FNHS01000007">
    <property type="protein sequence ID" value="SDN30700.1"/>
    <property type="molecule type" value="Genomic_DNA"/>
</dbReference>
<accession>A0A1H0AAV2</accession>
<feature type="region of interest" description="Disordered" evidence="1">
    <location>
        <begin position="1"/>
        <end position="30"/>
    </location>
</feature>
<dbReference type="Proteomes" id="UP000198704">
    <property type="component" value="Unassembled WGS sequence"/>
</dbReference>
<evidence type="ECO:0008006" key="4">
    <source>
        <dbReference type="Google" id="ProtNLM"/>
    </source>
</evidence>
<organism evidence="2 3">
    <name type="scientific">Methylobacterium phyllostachyos</name>
    <dbReference type="NCBI Taxonomy" id="582672"/>
    <lineage>
        <taxon>Bacteria</taxon>
        <taxon>Pseudomonadati</taxon>
        <taxon>Pseudomonadota</taxon>
        <taxon>Alphaproteobacteria</taxon>
        <taxon>Hyphomicrobiales</taxon>
        <taxon>Methylobacteriaceae</taxon>
        <taxon>Methylobacterium</taxon>
    </lineage>
</organism>
<protein>
    <recommendedName>
        <fullName evidence="4">Phasin protein</fullName>
    </recommendedName>
</protein>
<dbReference type="STRING" id="582672.SAMN05216360_107139"/>
<dbReference type="AlphaFoldDB" id="A0A1H0AAV2"/>
<evidence type="ECO:0000256" key="1">
    <source>
        <dbReference type="SAM" id="MobiDB-lite"/>
    </source>
</evidence>
<name>A0A1H0AAV2_9HYPH</name>
<reference evidence="3" key="1">
    <citation type="submission" date="2016-10" db="EMBL/GenBank/DDBJ databases">
        <authorList>
            <person name="Varghese N."/>
            <person name="Submissions S."/>
        </authorList>
    </citation>
    <scope>NUCLEOTIDE SEQUENCE [LARGE SCALE GENOMIC DNA]</scope>
    <source>
        <strain evidence="3">BL47</strain>
    </source>
</reference>
<keyword evidence="3" id="KW-1185">Reference proteome</keyword>
<proteinExistence type="predicted"/>
<sequence length="211" mass="22541">MGKPRRPRAGHSNWQPKPPLDTEMPAPPESVAEALVDESDVSVAALSRTVFADAEPVLASSPELDPVAPIEPEAQIPGSIIHAVSHPEAHRHAATRQDIADEPHAADRADREIELDAAPPPDLVPADGPSALNQVMFTPDRIDMIEIGSTIARYVQGEGAAALAHFRALSDVRTPADLIRLQVNEAQRAADASLSCWVTVMGKASRVVAFR</sequence>